<gene>
    <name evidence="2" type="ORF">PCOR1329_LOCUS85483</name>
</gene>
<feature type="region of interest" description="Disordered" evidence="1">
    <location>
        <begin position="69"/>
        <end position="135"/>
    </location>
</feature>
<organism evidence="2 3">
    <name type="scientific">Prorocentrum cordatum</name>
    <dbReference type="NCBI Taxonomy" id="2364126"/>
    <lineage>
        <taxon>Eukaryota</taxon>
        <taxon>Sar</taxon>
        <taxon>Alveolata</taxon>
        <taxon>Dinophyceae</taxon>
        <taxon>Prorocentrales</taxon>
        <taxon>Prorocentraceae</taxon>
        <taxon>Prorocentrum</taxon>
    </lineage>
</organism>
<proteinExistence type="predicted"/>
<name>A0ABN9YL03_9DINO</name>
<evidence type="ECO:0000313" key="3">
    <source>
        <dbReference type="Proteomes" id="UP001189429"/>
    </source>
</evidence>
<feature type="compositionally biased region" description="Basic and acidic residues" evidence="1">
    <location>
        <begin position="101"/>
        <end position="112"/>
    </location>
</feature>
<sequence>AEEEEEEGVCAVEPIQISWQQVSASRRLAGAMARIRAPLRPAPSWLAGWARGRASASAGTADAAAAVRRRTREKEARDEGCAAPSVLEAHGPDVIPSTPKEVSEERRARREAGAATAPAVEGRRGLPGTIRARVR</sequence>
<feature type="non-terminal residue" evidence="2">
    <location>
        <position position="1"/>
    </location>
</feature>
<evidence type="ECO:0000256" key="1">
    <source>
        <dbReference type="SAM" id="MobiDB-lite"/>
    </source>
</evidence>
<evidence type="ECO:0000313" key="2">
    <source>
        <dbReference type="EMBL" id="CAK0911700.1"/>
    </source>
</evidence>
<reference evidence="2" key="1">
    <citation type="submission" date="2023-10" db="EMBL/GenBank/DDBJ databases">
        <authorList>
            <person name="Chen Y."/>
            <person name="Shah S."/>
            <person name="Dougan E. K."/>
            <person name="Thang M."/>
            <person name="Chan C."/>
        </authorList>
    </citation>
    <scope>NUCLEOTIDE SEQUENCE [LARGE SCALE GENOMIC DNA]</scope>
</reference>
<dbReference type="EMBL" id="CAUYUJ010022623">
    <property type="protein sequence ID" value="CAK0911700.1"/>
    <property type="molecule type" value="Genomic_DNA"/>
</dbReference>
<keyword evidence="3" id="KW-1185">Reference proteome</keyword>
<feature type="non-terminal residue" evidence="2">
    <location>
        <position position="135"/>
    </location>
</feature>
<protein>
    <submittedName>
        <fullName evidence="2">Uncharacterized protein</fullName>
    </submittedName>
</protein>
<comment type="caution">
    <text evidence="2">The sequence shown here is derived from an EMBL/GenBank/DDBJ whole genome shotgun (WGS) entry which is preliminary data.</text>
</comment>
<accession>A0ABN9YL03</accession>
<dbReference type="Proteomes" id="UP001189429">
    <property type="component" value="Unassembled WGS sequence"/>
</dbReference>